<dbReference type="InterPro" id="IPR008969">
    <property type="entry name" value="CarboxyPept-like_regulatory"/>
</dbReference>
<dbReference type="Gene3D" id="2.40.170.20">
    <property type="entry name" value="TonB-dependent receptor, beta-barrel domain"/>
    <property type="match status" value="1"/>
</dbReference>
<dbReference type="Gene3D" id="2.170.130.10">
    <property type="entry name" value="TonB-dependent receptor, plug domain"/>
    <property type="match status" value="1"/>
</dbReference>
<evidence type="ECO:0000256" key="6">
    <source>
        <dbReference type="ARBA" id="ARBA00023136"/>
    </source>
</evidence>
<name>A0ABU5QLG9_9BACT</name>
<dbReference type="NCBIfam" id="TIGR04056">
    <property type="entry name" value="OMP_RagA_SusC"/>
    <property type="match status" value="1"/>
</dbReference>
<organism evidence="11 12">
    <name type="scientific">Arcicella aquatica</name>
    <dbReference type="NCBI Taxonomy" id="217141"/>
    <lineage>
        <taxon>Bacteria</taxon>
        <taxon>Pseudomonadati</taxon>
        <taxon>Bacteroidota</taxon>
        <taxon>Cytophagia</taxon>
        <taxon>Cytophagales</taxon>
        <taxon>Flectobacillaceae</taxon>
        <taxon>Arcicella</taxon>
    </lineage>
</organism>
<dbReference type="Pfam" id="PF07715">
    <property type="entry name" value="Plug"/>
    <property type="match status" value="1"/>
</dbReference>
<comment type="caution">
    <text evidence="11">The sequence shown here is derived from an EMBL/GenBank/DDBJ whole genome shotgun (WGS) entry which is preliminary data.</text>
</comment>
<evidence type="ECO:0000256" key="4">
    <source>
        <dbReference type="ARBA" id="ARBA00022692"/>
    </source>
</evidence>
<keyword evidence="12" id="KW-1185">Reference proteome</keyword>
<evidence type="ECO:0000256" key="8">
    <source>
        <dbReference type="PROSITE-ProRule" id="PRU01360"/>
    </source>
</evidence>
<evidence type="ECO:0000256" key="5">
    <source>
        <dbReference type="ARBA" id="ARBA00022729"/>
    </source>
</evidence>
<dbReference type="RefSeq" id="WP_323248609.1">
    <property type="nucleotide sequence ID" value="NZ_JAYFUL010000011.1"/>
</dbReference>
<dbReference type="Gene3D" id="3.55.50.30">
    <property type="match status" value="1"/>
</dbReference>
<evidence type="ECO:0000256" key="7">
    <source>
        <dbReference type="ARBA" id="ARBA00023237"/>
    </source>
</evidence>
<dbReference type="EMBL" id="JAYFUL010000011">
    <property type="protein sequence ID" value="MEA5257908.1"/>
    <property type="molecule type" value="Genomic_DNA"/>
</dbReference>
<keyword evidence="2 8" id="KW-0813">Transport</keyword>
<proteinExistence type="inferred from homology"/>
<accession>A0ABU5QLG9</accession>
<evidence type="ECO:0000259" key="10">
    <source>
        <dbReference type="Pfam" id="PF07715"/>
    </source>
</evidence>
<evidence type="ECO:0000259" key="9">
    <source>
        <dbReference type="Pfam" id="PF07660"/>
    </source>
</evidence>
<sequence length="1201" mass="133176">MKNRLLFQKTIFKIMRISLYQVFMAIVFTTIAQAHKTIAQEILERKVSVQLYNQNIESILHTIEKASEVQFMYNHQIFDGKQKISFNAENEKLNKVLDRLLSPLKIDYELAGNRIILKRGLKSIASISTIENLSTELIQAEQLVKGKITDEKGEGIPGANVSIKGTQKGTSSDALGNYTISVPDEKAVLIFSSVGFEKKEIVVGKRININVTLANDVKSLEEVVVVGYGTAKKATLTGSVSTVNAATFKDRGPVSSPLAALQGQVAGVTVTRSSAQAGREGWNFQIRGASSANATEPLVIVDGVPVPSVSALNSFNPNDIENISFLKDGAAAIYGSRAAGGVVLITTKRGKSGKMTIEYNASTSFKKVGLLPKLIDINGWGPMMKEARTADGFAPTDIWYNYGNVSMLALAAGKQWLTKAEYDALSPNGASLFSDVKDFTFFNGTEQDMLWGNARSSEHQLSISGRTEKAGYRISLGYLDDGSLLKVGNNSAKRYNFRMAHDYQFTSKLRMETNISFEKQDITQPTYLGDIVNNGNQPGKPLSGLGLTGKPYIWGSGLGNASVNQIASLGGDNDEYNNRLNTNLNLTYNFSPSFKAVGFAGYYLFNTDIRTLGNAIPWYNYAGDILLSTLPTRSFYQRSTRQEANYNLNGYLEYDKQIGDKHNIKGVVGAQFERFEKNIYIAKTFDVLANVPPSLSLSTGDGTSKTVQETQFHTALGGYFGRLNYNYADKYFVEANARYDGSSKFRAQDRWKLFYGISGGWRLSEETFMKDLGVFDELKLRGSYGIMGNQSGIDNYDYIQFLNLAYSTSSTDANYPIIGTSPVVRVAPTGTLVAYDRTWERLESKNIGLDFTLLNRKLSGTFEYFWKRNNNMLLSRTYSAVIGASAPKGNNGDLSVWGWDFSLNWRDKIGDFSYRIGGNISDNQNKLVNFGGQNIISSANRGFNSAVEGYPIDSYFGLVYDGRIQTAEQLANYRKYITGNNIGMPAGAETAQANNKLALGDNMYKDVNGDGKITFPEDAVFLGTDRPRLSYSFNGGIEYKGFDVNFIFQGIGKRTIIRDGNWRIPAAVIFQAQNAAFQDQWWTPTRTDATLPRISSTGTINNYNYFPSDWVAEDGSYLRLKNIVIGYTIPKSITQKAKIERLRVYFSGNDLFEFSKIKDGWDPEAPRTVSNAGDSDNLNVSTTSQRYPFYRYFTFGVNLTF</sequence>
<dbReference type="Gene3D" id="2.60.40.1120">
    <property type="entry name" value="Carboxypeptidase-like, regulatory domain"/>
    <property type="match status" value="1"/>
</dbReference>
<protein>
    <submittedName>
        <fullName evidence="11">TonB-dependent receptor</fullName>
    </submittedName>
</protein>
<dbReference type="InterPro" id="IPR039426">
    <property type="entry name" value="TonB-dep_rcpt-like"/>
</dbReference>
<dbReference type="InterPro" id="IPR023997">
    <property type="entry name" value="TonB-dep_OMP_SusC/RagA_CS"/>
</dbReference>
<dbReference type="SUPFAM" id="SSF49464">
    <property type="entry name" value="Carboxypeptidase regulatory domain-like"/>
    <property type="match status" value="1"/>
</dbReference>
<evidence type="ECO:0000256" key="3">
    <source>
        <dbReference type="ARBA" id="ARBA00022452"/>
    </source>
</evidence>
<keyword evidence="4 8" id="KW-0812">Transmembrane</keyword>
<keyword evidence="7 8" id="KW-0998">Cell outer membrane</keyword>
<evidence type="ECO:0000256" key="1">
    <source>
        <dbReference type="ARBA" id="ARBA00004571"/>
    </source>
</evidence>
<comment type="subcellular location">
    <subcellularLocation>
        <location evidence="1 8">Cell outer membrane</location>
        <topology evidence="1 8">Multi-pass membrane protein</topology>
    </subcellularLocation>
</comment>
<dbReference type="InterPro" id="IPR037066">
    <property type="entry name" value="Plug_dom_sf"/>
</dbReference>
<gene>
    <name evidence="11" type="ORF">VB264_08925</name>
</gene>
<dbReference type="Proteomes" id="UP001304671">
    <property type="component" value="Unassembled WGS sequence"/>
</dbReference>
<evidence type="ECO:0000313" key="11">
    <source>
        <dbReference type="EMBL" id="MEA5257908.1"/>
    </source>
</evidence>
<feature type="domain" description="Secretin/TonB short N-terminal" evidence="9">
    <location>
        <begin position="70"/>
        <end position="118"/>
    </location>
</feature>
<dbReference type="InterPro" id="IPR036942">
    <property type="entry name" value="Beta-barrel_TonB_sf"/>
</dbReference>
<feature type="domain" description="TonB-dependent receptor plug" evidence="10">
    <location>
        <begin position="233"/>
        <end position="342"/>
    </location>
</feature>
<dbReference type="PROSITE" id="PS52016">
    <property type="entry name" value="TONB_DEPENDENT_REC_3"/>
    <property type="match status" value="1"/>
</dbReference>
<dbReference type="InterPro" id="IPR012910">
    <property type="entry name" value="Plug_dom"/>
</dbReference>
<dbReference type="SUPFAM" id="SSF56935">
    <property type="entry name" value="Porins"/>
    <property type="match status" value="1"/>
</dbReference>
<dbReference type="PANTHER" id="PTHR30069:SF29">
    <property type="entry name" value="HEMOGLOBIN AND HEMOGLOBIN-HAPTOGLOBIN-BINDING PROTEIN 1-RELATED"/>
    <property type="match status" value="1"/>
</dbReference>
<dbReference type="Pfam" id="PF13715">
    <property type="entry name" value="CarbopepD_reg_2"/>
    <property type="match status" value="1"/>
</dbReference>
<evidence type="ECO:0000313" key="12">
    <source>
        <dbReference type="Proteomes" id="UP001304671"/>
    </source>
</evidence>
<evidence type="ECO:0000256" key="2">
    <source>
        <dbReference type="ARBA" id="ARBA00022448"/>
    </source>
</evidence>
<comment type="similarity">
    <text evidence="8">Belongs to the TonB-dependent receptor family.</text>
</comment>
<keyword evidence="5" id="KW-0732">Signal</keyword>
<keyword evidence="6 8" id="KW-0472">Membrane</keyword>
<dbReference type="InterPro" id="IPR023996">
    <property type="entry name" value="TonB-dep_OMP_SusC/RagA"/>
</dbReference>
<keyword evidence="3 8" id="KW-1134">Transmembrane beta strand</keyword>
<dbReference type="Pfam" id="PF07660">
    <property type="entry name" value="STN"/>
    <property type="match status" value="1"/>
</dbReference>
<reference evidence="11 12" key="1">
    <citation type="submission" date="2023-12" db="EMBL/GenBank/DDBJ databases">
        <title>Novel species of the genus Arcicella isolated from rivers.</title>
        <authorList>
            <person name="Lu H."/>
        </authorList>
    </citation>
    <scope>NUCLEOTIDE SEQUENCE [LARGE SCALE GENOMIC DNA]</scope>
    <source>
        <strain evidence="11 12">LMG 21963</strain>
    </source>
</reference>
<dbReference type="InterPro" id="IPR011662">
    <property type="entry name" value="Secretin/TonB_short_N"/>
</dbReference>
<keyword evidence="11" id="KW-0675">Receptor</keyword>
<dbReference type="NCBIfam" id="TIGR04057">
    <property type="entry name" value="SusC_RagA_signa"/>
    <property type="match status" value="1"/>
</dbReference>
<dbReference type="PANTHER" id="PTHR30069">
    <property type="entry name" value="TONB-DEPENDENT OUTER MEMBRANE RECEPTOR"/>
    <property type="match status" value="1"/>
</dbReference>